<evidence type="ECO:0000259" key="2">
    <source>
        <dbReference type="PROSITE" id="PS50853"/>
    </source>
</evidence>
<comment type="caution">
    <text evidence="3">The sequence shown here is derived from an EMBL/GenBank/DDBJ whole genome shotgun (WGS) entry which is preliminary data.</text>
</comment>
<dbReference type="InterPro" id="IPR003961">
    <property type="entry name" value="FN3_dom"/>
</dbReference>
<evidence type="ECO:0000256" key="1">
    <source>
        <dbReference type="SAM" id="MobiDB-lite"/>
    </source>
</evidence>
<organism evidence="3 4">
    <name type="scientific">Flavobacterium piscisymbiosum</name>
    <dbReference type="NCBI Taxonomy" id="2893753"/>
    <lineage>
        <taxon>Bacteria</taxon>
        <taxon>Pseudomonadati</taxon>
        <taxon>Bacteroidota</taxon>
        <taxon>Flavobacteriia</taxon>
        <taxon>Flavobacteriales</taxon>
        <taxon>Flavobacteriaceae</taxon>
        <taxon>Flavobacterium</taxon>
    </lineage>
</organism>
<feature type="region of interest" description="Disordered" evidence="1">
    <location>
        <begin position="670"/>
        <end position="691"/>
    </location>
</feature>
<dbReference type="EMBL" id="JAJJMM010000001">
    <property type="protein sequence ID" value="MCC9062228.1"/>
    <property type="molecule type" value="Genomic_DNA"/>
</dbReference>
<dbReference type="Proteomes" id="UP001430679">
    <property type="component" value="Unassembled WGS sequence"/>
</dbReference>
<proteinExistence type="predicted"/>
<name>A0ABS8M9W4_9FLAO</name>
<protein>
    <submittedName>
        <fullName evidence="3">T9SS sorting signal type C domain-containing protein</fullName>
    </submittedName>
</protein>
<dbReference type="InterPro" id="IPR013783">
    <property type="entry name" value="Ig-like_fold"/>
</dbReference>
<dbReference type="SUPFAM" id="SSF49265">
    <property type="entry name" value="Fibronectin type III"/>
    <property type="match status" value="1"/>
</dbReference>
<gene>
    <name evidence="3" type="ORF">LNP81_04415</name>
</gene>
<evidence type="ECO:0000313" key="4">
    <source>
        <dbReference type="Proteomes" id="UP001430679"/>
    </source>
</evidence>
<reference evidence="3" key="1">
    <citation type="submission" date="2021-11" db="EMBL/GenBank/DDBJ databases">
        <title>Description of novel Flavobacterium species.</title>
        <authorList>
            <person name="Saticioglu I.B."/>
            <person name="Ay H."/>
            <person name="Altun S."/>
            <person name="Duman M."/>
        </authorList>
    </citation>
    <scope>NUCLEOTIDE SEQUENCE</scope>
    <source>
        <strain evidence="3">F-30</strain>
    </source>
</reference>
<dbReference type="Pfam" id="PF00041">
    <property type="entry name" value="fn3"/>
    <property type="match status" value="1"/>
</dbReference>
<dbReference type="NCBIfam" id="NF033708">
    <property type="entry name" value="T9SS_Cterm_ChiA"/>
    <property type="match status" value="1"/>
</dbReference>
<dbReference type="Gene3D" id="2.60.40.10">
    <property type="entry name" value="Immunoglobulins"/>
    <property type="match status" value="1"/>
</dbReference>
<dbReference type="PROSITE" id="PS50853">
    <property type="entry name" value="FN3"/>
    <property type="match status" value="1"/>
</dbReference>
<feature type="compositionally biased region" description="Basic and acidic residues" evidence="1">
    <location>
        <begin position="673"/>
        <end position="682"/>
    </location>
</feature>
<keyword evidence="4" id="KW-1185">Reference proteome</keyword>
<evidence type="ECO:0000313" key="3">
    <source>
        <dbReference type="EMBL" id="MCC9062228.1"/>
    </source>
</evidence>
<accession>A0ABS8M9W4</accession>
<sequence length="963" mass="101749">MSWSAATNALTYEVQISTSNTFPATSATQTYTGITATNYNFTGLTPGTVYYYRVLATNGCGMSSYGVPSPASTSTLTVPATPTISASGSLNICQTSNVTLTSSSATNNVWSTGATSQSIVVTSAGNYTVKVVNAGGCESASSLPSTVTISNLPTATAGGSITICSNGSATVSGATSTNGTVQWTFSGGSGTLSNPTTLTPTYTPSLGGTARTVILTMTVTSNNACSPQIATATYTVNIQGAPTAVSSGSQTICVNGSATISGASATNGTVVWTHNGSGTITNAATLTPTYNSVTADSGNQVILTMTVTASPTCSLSYIATSTYPVLVQPVPSTPQNNSPVQPTCLVSTGSVVLKNLPNRNDYTIIQGGTALNTYTGGSGADLTTYTISGLIPGTYNFTVQYPGSCISLPLQNIIINSLETNTYTIAGGWSNGATTTLDQNIIFADDFSSIGDINGCTCKVNAGKKVTINELHTLTIENELVVDPSVGTELTFQNNASLVQINNATNSGNIKYMRTIGIRQADFVYWSTPVNPQKLIDVSQNTKADMFYYHHGSGWIDADRNADMVVGKGYIIRGPENYPNDSKTDYTANFIGVPNNGNLTGEPLEVGKYRLIGNPYPSALSADALILGNTVLNGTLYFWTHNTAVTPVGNYDYNPNDYASYNLSGGVATAKSAKSDPGHSDDPANDNGKKPTGKIGAGQAFFASGRLAGPVIYNNSMRSGGANNSQFFKSSETSKEATVEKNRIWLNMSNAEGVFKQILIGYIQGATNAYESKFDGVSFNGNPYLDFYSMVNTTKLVIQGRALPFVDTDIAPLGYRTAIEGNFTISIDEVDGNMTSQAIYLEDKTVGITHDLRASDYTFTTAIGTFTDRFVLRYTNKTLGTEDFENLENGISVSVKNKTIDVLSSKENIKEVTIFDITGKRLYNKTKVGNTELQIQNLQSENQVLLVKVTLENDFTSTKKIIF</sequence>
<feature type="domain" description="Fibronectin type-III" evidence="2">
    <location>
        <begin position="1"/>
        <end position="80"/>
    </location>
</feature>
<dbReference type="CDD" id="cd00063">
    <property type="entry name" value="FN3"/>
    <property type="match status" value="1"/>
</dbReference>
<dbReference type="InterPro" id="IPR036116">
    <property type="entry name" value="FN3_sf"/>
</dbReference>